<evidence type="ECO:0000313" key="5">
    <source>
        <dbReference type="Proteomes" id="UP000235584"/>
    </source>
</evidence>
<dbReference type="PANTHER" id="PTHR43713:SF3">
    <property type="entry name" value="GLUTAMATE-1-SEMIALDEHYDE 2,1-AMINOMUTASE 1, CHLOROPLASTIC-RELATED"/>
    <property type="match status" value="1"/>
</dbReference>
<dbReference type="InterPro" id="IPR015422">
    <property type="entry name" value="PyrdxlP-dep_Trfase_small"/>
</dbReference>
<dbReference type="InterPro" id="IPR015421">
    <property type="entry name" value="PyrdxlP-dep_Trfase_major"/>
</dbReference>
<reference evidence="4 5" key="1">
    <citation type="submission" date="2018-01" db="EMBL/GenBank/DDBJ databases">
        <title>Complete genome sequence of Bacteriovorax stolpii DSM12778.</title>
        <authorList>
            <person name="Tang B."/>
            <person name="Chang J."/>
        </authorList>
    </citation>
    <scope>NUCLEOTIDE SEQUENCE [LARGE SCALE GENOMIC DNA]</scope>
    <source>
        <strain evidence="4 5">DSM 12778</strain>
    </source>
</reference>
<dbReference type="RefSeq" id="WP_102242122.1">
    <property type="nucleotide sequence ID" value="NZ_CP025704.1"/>
</dbReference>
<proteinExistence type="inferred from homology"/>
<dbReference type="SUPFAM" id="SSF53383">
    <property type="entry name" value="PLP-dependent transferases"/>
    <property type="match status" value="1"/>
</dbReference>
<evidence type="ECO:0000256" key="2">
    <source>
        <dbReference type="ARBA" id="ARBA00022898"/>
    </source>
</evidence>
<comment type="cofactor">
    <cofactor evidence="1">
        <name>pyridoxal 5'-phosphate</name>
        <dbReference type="ChEBI" id="CHEBI:597326"/>
    </cofactor>
</comment>
<keyword evidence="2 3" id="KW-0663">Pyridoxal phosphate</keyword>
<dbReference type="GO" id="GO:0030170">
    <property type="term" value="F:pyridoxal phosphate binding"/>
    <property type="evidence" value="ECO:0007669"/>
    <property type="project" value="InterPro"/>
</dbReference>
<dbReference type="InterPro" id="IPR015424">
    <property type="entry name" value="PyrdxlP-dep_Trfase"/>
</dbReference>
<protein>
    <submittedName>
        <fullName evidence="4">Glutamate-1-semialdehyde 2,1-aminomutase</fullName>
    </submittedName>
</protein>
<dbReference type="Gene3D" id="3.40.640.10">
    <property type="entry name" value="Type I PLP-dependent aspartate aminotransferase-like (Major domain)"/>
    <property type="match status" value="1"/>
</dbReference>
<dbReference type="PIRSF" id="PIRSF000521">
    <property type="entry name" value="Transaminase_4ab_Lys_Orn"/>
    <property type="match status" value="1"/>
</dbReference>
<evidence type="ECO:0000256" key="3">
    <source>
        <dbReference type="RuleBase" id="RU003560"/>
    </source>
</evidence>
<dbReference type="InterPro" id="IPR005814">
    <property type="entry name" value="Aminotrans_3"/>
</dbReference>
<dbReference type="KEGG" id="bsto:C0V70_01645"/>
<dbReference type="EMBL" id="CP025704">
    <property type="protein sequence ID" value="AUN96827.1"/>
    <property type="molecule type" value="Genomic_DNA"/>
</dbReference>
<dbReference type="Proteomes" id="UP000235584">
    <property type="component" value="Chromosome"/>
</dbReference>
<organism evidence="4 5">
    <name type="scientific">Bacteriovorax stolpii</name>
    <name type="common">Bdellovibrio stolpii</name>
    <dbReference type="NCBI Taxonomy" id="960"/>
    <lineage>
        <taxon>Bacteria</taxon>
        <taxon>Pseudomonadati</taxon>
        <taxon>Bdellovibrionota</taxon>
        <taxon>Bacteriovoracia</taxon>
        <taxon>Bacteriovoracales</taxon>
        <taxon>Bacteriovoracaceae</taxon>
        <taxon>Bacteriovorax</taxon>
    </lineage>
</organism>
<accession>A0A2K9NMU3</accession>
<evidence type="ECO:0000256" key="1">
    <source>
        <dbReference type="ARBA" id="ARBA00001933"/>
    </source>
</evidence>
<dbReference type="Gene3D" id="3.90.1150.10">
    <property type="entry name" value="Aspartate Aminotransferase, domain 1"/>
    <property type="match status" value="1"/>
</dbReference>
<sequence length="442" mass="49317">MLNQITNFEKSNQYRNKIHSLIPGGAHTYSKGDDQFPLLSPAAITKGEGVYVWDLDGNKYLDCSMGLTSVSLGHAYKPVIEAVRKELENGVNFQRPASIEMEMAEKFLELIPCHQMIKFSKNGSTATTAAMKLARAYTGRELVAFPGDHPFYSYDDWFIGKTACNKGVPSDYMNYTVTYNSMDLNSLEEMFQKYPGKIACVISEPEKTHNQPADYVQKLIDICHKHGALYVMDEMITGFKTDYPGSIKKLNVVPDLATWGKGIANGFSFCALTGKKEIMELGGINRPGEEKVFLISTTHGGETHAMSACMATMKEFKEKNVIAHNHSIGDLFISKVRDAIAKKGLSDYVSLSDSNWMVAFAFKNKDKAIDNGLRTLFMQEMIKRGVLFQGVFVPCFSHQAKDVDFFAEAVTESLDVFTMGLENGYGKYLIGEPTKPVFRKIL</sequence>
<keyword evidence="5" id="KW-1185">Reference proteome</keyword>
<dbReference type="GO" id="GO:0008483">
    <property type="term" value="F:transaminase activity"/>
    <property type="evidence" value="ECO:0007669"/>
    <property type="project" value="InterPro"/>
</dbReference>
<gene>
    <name evidence="4" type="ORF">C0V70_01645</name>
</gene>
<comment type="similarity">
    <text evidence="3">Belongs to the class-III pyridoxal-phosphate-dependent aminotransferase family.</text>
</comment>
<dbReference type="PANTHER" id="PTHR43713">
    <property type="entry name" value="GLUTAMATE-1-SEMIALDEHYDE 2,1-AMINOMUTASE"/>
    <property type="match status" value="1"/>
</dbReference>
<evidence type="ECO:0000313" key="4">
    <source>
        <dbReference type="EMBL" id="AUN96827.1"/>
    </source>
</evidence>
<dbReference type="AlphaFoldDB" id="A0A2K9NMU3"/>
<dbReference type="NCBIfam" id="NF004856">
    <property type="entry name" value="PRK06209.1"/>
    <property type="match status" value="1"/>
</dbReference>
<name>A0A2K9NMU3_BACTC</name>
<dbReference type="Pfam" id="PF00202">
    <property type="entry name" value="Aminotran_3"/>
    <property type="match status" value="1"/>
</dbReference>